<accession>A0A1P8KPT2</accession>
<dbReference type="RefSeq" id="WP_076088452.1">
    <property type="nucleotide sequence ID" value="NZ_CP019070.1"/>
</dbReference>
<comment type="subcellular location">
    <subcellularLocation>
        <location evidence="1">Membrane</location>
        <topology evidence="1">Multi-pass membrane protein</topology>
    </subcellularLocation>
</comment>
<sequence length="292" mass="32379">MLIKKSILPFLFILLYGSGFVFTQYGLENSSPMAFLAIRFIIAFWILLILSVVLKVSWPKNIKEFIHIAIAGSLTVGTFSIGVFLSISYGIDASLSALVIALQPILVAVLAWKFLNEERNTKIIFGFLLGFIGVFFVIAQKIDNIDLSIGILYSFLALLGLSIGNIYQKKHCLNMNLFSGGAIQTLASTILVLPFLYYEDINIVWNRDFIIALLYMSVGVSIGALSLLYIMIKNADVSKVSSIFYLVPLSAVFISYLLFDAQIDLVTILGIIIVLFAIVLINKKPKNKKGKL</sequence>
<evidence type="ECO:0000313" key="8">
    <source>
        <dbReference type="EMBL" id="APW66555.1"/>
    </source>
</evidence>
<dbReference type="PANTHER" id="PTHR32322:SF2">
    <property type="entry name" value="EAMA DOMAIN-CONTAINING PROTEIN"/>
    <property type="match status" value="1"/>
</dbReference>
<dbReference type="InterPro" id="IPR000620">
    <property type="entry name" value="EamA_dom"/>
</dbReference>
<dbReference type="SUPFAM" id="SSF103481">
    <property type="entry name" value="Multidrug resistance efflux transporter EmrE"/>
    <property type="match status" value="2"/>
</dbReference>
<proteinExistence type="inferred from homology"/>
<feature type="transmembrane region" description="Helical" evidence="6">
    <location>
        <begin position="148"/>
        <end position="166"/>
    </location>
</feature>
<feature type="transmembrane region" description="Helical" evidence="6">
    <location>
        <begin position="65"/>
        <end position="87"/>
    </location>
</feature>
<name>A0A1P8KPT2_9BACT</name>
<dbReference type="AlphaFoldDB" id="A0A1P8KPT2"/>
<keyword evidence="4 6" id="KW-1133">Transmembrane helix</keyword>
<evidence type="ECO:0000313" key="9">
    <source>
        <dbReference type="Proteomes" id="UP000186074"/>
    </source>
</evidence>
<dbReference type="EMBL" id="CP019070">
    <property type="protein sequence ID" value="APW66555.1"/>
    <property type="molecule type" value="Genomic_DNA"/>
</dbReference>
<evidence type="ECO:0000256" key="4">
    <source>
        <dbReference type="ARBA" id="ARBA00022989"/>
    </source>
</evidence>
<dbReference type="InterPro" id="IPR050638">
    <property type="entry name" value="AA-Vitamin_Transporters"/>
</dbReference>
<dbReference type="GO" id="GO:0016020">
    <property type="term" value="C:membrane"/>
    <property type="evidence" value="ECO:0007669"/>
    <property type="project" value="UniProtKB-SubCell"/>
</dbReference>
<protein>
    <submittedName>
        <fullName evidence="8">EamA family transporter</fullName>
    </submittedName>
</protein>
<feature type="transmembrane region" description="Helical" evidence="6">
    <location>
        <begin position="93"/>
        <end position="112"/>
    </location>
</feature>
<dbReference type="PANTHER" id="PTHR32322">
    <property type="entry name" value="INNER MEMBRANE TRANSPORTER"/>
    <property type="match status" value="1"/>
</dbReference>
<feature type="domain" description="EamA" evidence="7">
    <location>
        <begin position="149"/>
        <end position="282"/>
    </location>
</feature>
<gene>
    <name evidence="8" type="ORF">LPB137_12185</name>
</gene>
<comment type="similarity">
    <text evidence="2">Belongs to the EamA transporter family.</text>
</comment>
<dbReference type="STRING" id="1850254.LPB137_12185"/>
<feature type="transmembrane region" description="Helical" evidence="6">
    <location>
        <begin position="7"/>
        <end position="27"/>
    </location>
</feature>
<keyword evidence="3 6" id="KW-0812">Transmembrane</keyword>
<feature type="transmembrane region" description="Helical" evidence="6">
    <location>
        <begin position="33"/>
        <end position="53"/>
    </location>
</feature>
<keyword evidence="5 6" id="KW-0472">Membrane</keyword>
<evidence type="ECO:0000259" key="7">
    <source>
        <dbReference type="Pfam" id="PF00892"/>
    </source>
</evidence>
<evidence type="ECO:0000256" key="5">
    <source>
        <dbReference type="ARBA" id="ARBA00023136"/>
    </source>
</evidence>
<dbReference type="KEGG" id="alp:LPB137_12185"/>
<dbReference type="Pfam" id="PF00892">
    <property type="entry name" value="EamA"/>
    <property type="match status" value="2"/>
</dbReference>
<feature type="transmembrane region" description="Helical" evidence="6">
    <location>
        <begin position="124"/>
        <end position="142"/>
    </location>
</feature>
<feature type="transmembrane region" description="Helical" evidence="6">
    <location>
        <begin position="209"/>
        <end position="230"/>
    </location>
</feature>
<dbReference type="OrthoDB" id="9809509at2"/>
<dbReference type="InterPro" id="IPR037185">
    <property type="entry name" value="EmrE-like"/>
</dbReference>
<evidence type="ECO:0000256" key="1">
    <source>
        <dbReference type="ARBA" id="ARBA00004141"/>
    </source>
</evidence>
<reference evidence="8 9" key="1">
    <citation type="submission" date="2017-01" db="EMBL/GenBank/DDBJ databases">
        <title>Genome sequencing of Arcobacter sp. LPB0137.</title>
        <authorList>
            <person name="Lee G.-W."/>
            <person name="Yi H."/>
        </authorList>
    </citation>
    <scope>NUCLEOTIDE SEQUENCE [LARGE SCALE GENOMIC DNA]</scope>
    <source>
        <strain evidence="8 9">LPB0137</strain>
    </source>
</reference>
<dbReference type="Proteomes" id="UP000186074">
    <property type="component" value="Chromosome"/>
</dbReference>
<feature type="transmembrane region" description="Helical" evidence="6">
    <location>
        <begin position="178"/>
        <end position="197"/>
    </location>
</feature>
<feature type="domain" description="EamA" evidence="7">
    <location>
        <begin position="9"/>
        <end position="138"/>
    </location>
</feature>
<feature type="transmembrane region" description="Helical" evidence="6">
    <location>
        <begin position="265"/>
        <end position="282"/>
    </location>
</feature>
<evidence type="ECO:0000256" key="2">
    <source>
        <dbReference type="ARBA" id="ARBA00007362"/>
    </source>
</evidence>
<organism evidence="8 9">
    <name type="scientific">Poseidonibacter parvus</name>
    <dbReference type="NCBI Taxonomy" id="1850254"/>
    <lineage>
        <taxon>Bacteria</taxon>
        <taxon>Pseudomonadati</taxon>
        <taxon>Campylobacterota</taxon>
        <taxon>Epsilonproteobacteria</taxon>
        <taxon>Campylobacterales</taxon>
        <taxon>Arcobacteraceae</taxon>
        <taxon>Poseidonibacter</taxon>
    </lineage>
</organism>
<keyword evidence="9" id="KW-1185">Reference proteome</keyword>
<evidence type="ECO:0000256" key="3">
    <source>
        <dbReference type="ARBA" id="ARBA00022692"/>
    </source>
</evidence>
<feature type="transmembrane region" description="Helical" evidence="6">
    <location>
        <begin position="242"/>
        <end position="259"/>
    </location>
</feature>
<evidence type="ECO:0000256" key="6">
    <source>
        <dbReference type="SAM" id="Phobius"/>
    </source>
</evidence>